<dbReference type="HAMAP" id="MF_00639">
    <property type="entry name" value="MurD"/>
    <property type="match status" value="1"/>
</dbReference>
<dbReference type="HOGENOM" id="CLU_032540_2_0_7"/>
<dbReference type="EMBL" id="AP014523">
    <property type="protein sequence ID" value="BAO98109.1"/>
    <property type="molecule type" value="Genomic_DNA"/>
</dbReference>
<dbReference type="PROSITE" id="PS01011">
    <property type="entry name" value="FOLYLPOLYGLU_SYNT_1"/>
    <property type="match status" value="1"/>
</dbReference>
<keyword evidence="4 9" id="KW-0436">Ligase</keyword>
<dbReference type="InterPro" id="IPR018109">
    <property type="entry name" value="Folylpolyglutamate_synth_CS"/>
</dbReference>
<dbReference type="NCBIfam" id="TIGR01087">
    <property type="entry name" value="murD"/>
    <property type="match status" value="1"/>
</dbReference>
<evidence type="ECO:0000256" key="6">
    <source>
        <dbReference type="ARBA" id="ARBA00022741"/>
    </source>
</evidence>
<comment type="similarity">
    <text evidence="9">Belongs to the MurCDEF family.</text>
</comment>
<name>A0A060PRD4_HELPX</name>
<gene>
    <name evidence="9" type="primary">murD</name>
    <name evidence="11" type="ORF">NY40_1102</name>
</gene>
<keyword evidence="8 9" id="KW-0131">Cell cycle</keyword>
<dbReference type="InterPro" id="IPR036565">
    <property type="entry name" value="Mur-like_cat_sf"/>
</dbReference>
<dbReference type="Pfam" id="PF08245">
    <property type="entry name" value="Mur_ligase_M"/>
    <property type="match status" value="1"/>
</dbReference>
<dbReference type="GO" id="GO:0008764">
    <property type="term" value="F:UDP-N-acetylmuramoylalanine-D-glutamate ligase activity"/>
    <property type="evidence" value="ECO:0007669"/>
    <property type="project" value="UniProtKB-UniRule"/>
</dbReference>
<dbReference type="InterPro" id="IPR005762">
    <property type="entry name" value="MurD"/>
</dbReference>
<dbReference type="UniPathway" id="UPA00219"/>
<dbReference type="GO" id="GO:0008360">
    <property type="term" value="P:regulation of cell shape"/>
    <property type="evidence" value="ECO:0007669"/>
    <property type="project" value="UniProtKB-KW"/>
</dbReference>
<dbReference type="InterPro" id="IPR036615">
    <property type="entry name" value="Mur_ligase_C_dom_sf"/>
</dbReference>
<keyword evidence="9" id="KW-0573">Peptidoglycan synthesis</keyword>
<dbReference type="SUPFAM" id="SSF53244">
    <property type="entry name" value="MurD-like peptide ligases, peptide-binding domain"/>
    <property type="match status" value="1"/>
</dbReference>
<dbReference type="GO" id="GO:0005524">
    <property type="term" value="F:ATP binding"/>
    <property type="evidence" value="ECO:0007669"/>
    <property type="project" value="UniProtKB-UniRule"/>
</dbReference>
<dbReference type="GO" id="GO:0009252">
    <property type="term" value="P:peptidoglycan biosynthetic process"/>
    <property type="evidence" value="ECO:0007669"/>
    <property type="project" value="UniProtKB-UniRule"/>
</dbReference>
<keyword evidence="9" id="KW-0133">Cell shape</keyword>
<keyword evidence="5 9" id="KW-0132">Cell division</keyword>
<evidence type="ECO:0000256" key="5">
    <source>
        <dbReference type="ARBA" id="ARBA00022618"/>
    </source>
</evidence>
<organism evidence="11 12">
    <name type="scientific">Helicobacter pylori NY40</name>
    <dbReference type="NCBI Taxonomy" id="1426844"/>
    <lineage>
        <taxon>Bacteria</taxon>
        <taxon>Pseudomonadati</taxon>
        <taxon>Campylobacterota</taxon>
        <taxon>Epsilonproteobacteria</taxon>
        <taxon>Campylobacterales</taxon>
        <taxon>Helicobacteraceae</taxon>
        <taxon>Helicobacter</taxon>
    </lineage>
</organism>
<dbReference type="GO" id="GO:0051301">
    <property type="term" value="P:cell division"/>
    <property type="evidence" value="ECO:0007669"/>
    <property type="project" value="UniProtKB-KW"/>
</dbReference>
<comment type="catalytic activity">
    <reaction evidence="9">
        <text>UDP-N-acetyl-alpha-D-muramoyl-L-alanine + D-glutamate + ATP = UDP-N-acetyl-alpha-D-muramoyl-L-alanyl-D-glutamate + ADP + phosphate + H(+)</text>
        <dbReference type="Rhea" id="RHEA:16429"/>
        <dbReference type="ChEBI" id="CHEBI:15378"/>
        <dbReference type="ChEBI" id="CHEBI:29986"/>
        <dbReference type="ChEBI" id="CHEBI:30616"/>
        <dbReference type="ChEBI" id="CHEBI:43474"/>
        <dbReference type="ChEBI" id="CHEBI:83898"/>
        <dbReference type="ChEBI" id="CHEBI:83900"/>
        <dbReference type="ChEBI" id="CHEBI:456216"/>
        <dbReference type="EC" id="6.3.2.9"/>
    </reaction>
</comment>
<dbReference type="RefSeq" id="WP_041051022.1">
    <property type="nucleotide sequence ID" value="NZ_AP014523.1"/>
</dbReference>
<dbReference type="InterPro" id="IPR013221">
    <property type="entry name" value="Mur_ligase_cen"/>
</dbReference>
<evidence type="ECO:0000256" key="2">
    <source>
        <dbReference type="ARBA" id="ARBA00004752"/>
    </source>
</evidence>
<dbReference type="EC" id="6.3.2.9" evidence="9"/>
<keyword evidence="9" id="KW-0961">Cell wall biogenesis/degradation</keyword>
<accession>A0A060PRD4</accession>
<sequence>MKISLLGHGKTTLALGRFFKKNHNEVKFFDDKFPAFFKDREGFLCYPSKDFNPNDSQLEIVSPGISFTHPLVIKAKHLMSEYDYIDSLFNSVFTPTIISISGTNGKTTTTEMLTMLLEDFKAVSGGNIGTPLIELFEKQSPLWVLETSSFSLHYTNKAYPLIYLLINVKADHLTWHCNFENYLNAKLKVLSLMPKTSLAILPLKFKEHSSVQNSQAQKIFFDKSEEVLERLKIPSNALFFKGAFLLDAALALLVYEQFLKIKNLKWQDYRENALKRLNAFKIGSHKMEEFRDKQGRLWVDDSKATNIDATLQALKTFKNQKIHLILGGDIKGVNLTPLFEEFKNHEISLYAIGSSAFIIQALALEFNVSCRVCLELEKAVGEIKSVLSQNEIALLSPSAASLDQFSSYKERGEKFKAFVLKD</sequence>
<evidence type="ECO:0000256" key="4">
    <source>
        <dbReference type="ARBA" id="ARBA00022598"/>
    </source>
</evidence>
<evidence type="ECO:0000256" key="8">
    <source>
        <dbReference type="ARBA" id="ARBA00023306"/>
    </source>
</evidence>
<dbReference type="GO" id="GO:0004326">
    <property type="term" value="F:tetrahydrofolylpolyglutamate synthase activity"/>
    <property type="evidence" value="ECO:0007669"/>
    <property type="project" value="InterPro"/>
</dbReference>
<evidence type="ECO:0000256" key="7">
    <source>
        <dbReference type="ARBA" id="ARBA00022840"/>
    </source>
</evidence>
<keyword evidence="6 9" id="KW-0547">Nucleotide-binding</keyword>
<comment type="pathway">
    <text evidence="2 9">Cell wall biogenesis; peptidoglycan biosynthesis.</text>
</comment>
<evidence type="ECO:0000256" key="9">
    <source>
        <dbReference type="HAMAP-Rule" id="MF_00639"/>
    </source>
</evidence>
<keyword evidence="7 9" id="KW-0067">ATP-binding</keyword>
<dbReference type="GO" id="GO:0005737">
    <property type="term" value="C:cytoplasm"/>
    <property type="evidence" value="ECO:0007669"/>
    <property type="project" value="UniProtKB-SubCell"/>
</dbReference>
<dbReference type="PANTHER" id="PTHR43692:SF1">
    <property type="entry name" value="UDP-N-ACETYLMURAMOYLALANINE--D-GLUTAMATE LIGASE"/>
    <property type="match status" value="1"/>
</dbReference>
<dbReference type="SUPFAM" id="SSF53623">
    <property type="entry name" value="MurD-like peptide ligases, catalytic domain"/>
    <property type="match status" value="1"/>
</dbReference>
<dbReference type="Gene3D" id="3.90.190.20">
    <property type="entry name" value="Mur ligase, C-terminal domain"/>
    <property type="match status" value="1"/>
</dbReference>
<dbReference type="Gene3D" id="3.40.1190.10">
    <property type="entry name" value="Mur-like, catalytic domain"/>
    <property type="match status" value="1"/>
</dbReference>
<keyword evidence="3 9" id="KW-0963">Cytoplasm</keyword>
<evidence type="ECO:0000313" key="11">
    <source>
        <dbReference type="EMBL" id="BAO98109.1"/>
    </source>
</evidence>
<proteinExistence type="inferred from homology"/>
<protein>
    <recommendedName>
        <fullName evidence="9">UDP-N-acetylmuramoylalanine--D-glutamate ligase</fullName>
        <ecNumber evidence="9">6.3.2.9</ecNumber>
    </recommendedName>
    <alternativeName>
        <fullName evidence="9">D-glutamic acid-adding enzyme</fullName>
    </alternativeName>
    <alternativeName>
        <fullName evidence="9">UDP-N-acetylmuramoyl-L-alanyl-D-glutamate synthetase</fullName>
    </alternativeName>
</protein>
<feature type="binding site" evidence="9">
    <location>
        <begin position="102"/>
        <end position="108"/>
    </location>
    <ligand>
        <name>ATP</name>
        <dbReference type="ChEBI" id="CHEBI:30616"/>
    </ligand>
</feature>
<feature type="domain" description="Mur ligase central" evidence="10">
    <location>
        <begin position="100"/>
        <end position="227"/>
    </location>
</feature>
<evidence type="ECO:0000313" key="12">
    <source>
        <dbReference type="Proteomes" id="UP000031662"/>
    </source>
</evidence>
<comment type="function">
    <text evidence="9">Cell wall formation. Catalyzes the addition of glutamate to the nucleotide precursor UDP-N-acetylmuramoyl-L-alanine (UMA).</text>
</comment>
<dbReference type="Proteomes" id="UP000031662">
    <property type="component" value="Chromosome"/>
</dbReference>
<dbReference type="AlphaFoldDB" id="A0A060PRD4"/>
<reference evidence="11 12" key="1">
    <citation type="submission" date="2013-11" db="EMBL/GenBank/DDBJ databases">
        <title>Estimation of Helicobacter pylori bacteriophage ecology using H. pylori isolates.</title>
        <authorList>
            <person name="Uchiyama J."/>
            <person name="Takemura-Uchiyama I."/>
            <person name="Ujihara T."/>
            <person name="Matsuzaki S."/>
        </authorList>
    </citation>
    <scope>NUCLEOTIDE SEQUENCE [LARGE SCALE GENOMIC DNA]</scope>
    <source>
        <strain evidence="11 12">NY40</strain>
    </source>
</reference>
<evidence type="ECO:0000259" key="10">
    <source>
        <dbReference type="Pfam" id="PF08245"/>
    </source>
</evidence>
<dbReference type="GO" id="GO:0071555">
    <property type="term" value="P:cell wall organization"/>
    <property type="evidence" value="ECO:0007669"/>
    <property type="project" value="UniProtKB-KW"/>
</dbReference>
<evidence type="ECO:0000256" key="3">
    <source>
        <dbReference type="ARBA" id="ARBA00022490"/>
    </source>
</evidence>
<comment type="subcellular location">
    <subcellularLocation>
        <location evidence="1 9">Cytoplasm</location>
    </subcellularLocation>
</comment>
<evidence type="ECO:0000256" key="1">
    <source>
        <dbReference type="ARBA" id="ARBA00004496"/>
    </source>
</evidence>
<dbReference type="PANTHER" id="PTHR43692">
    <property type="entry name" value="UDP-N-ACETYLMURAMOYLALANINE--D-GLUTAMATE LIGASE"/>
    <property type="match status" value="1"/>
</dbReference>